<keyword evidence="2" id="KW-1185">Reference proteome</keyword>
<dbReference type="InParanoid" id="Q4GZF4"/>
<dbReference type="RefSeq" id="XP_001218758.1">
    <property type="nucleotide sequence ID" value="XM_001218757.1"/>
</dbReference>
<sequence length="100" mass="11633">MDSFCALCLTFCIDERERGSARPCLHSIIVWKHFFWEHGAWDEETPRFELHIRFDATAFVQMAVMGDGFNLLYVGWRASGSWVGGKEKKKTETLMHLYVS</sequence>
<proteinExistence type="predicted"/>
<dbReference type="PaxDb" id="5691-CAJ15946"/>
<reference evidence="2" key="2">
    <citation type="journal article" date="2005" name="Science">
        <title>The genome of the African trypanosome Trypanosoma brucei.</title>
        <authorList>
            <person name="Berriman M."/>
            <person name="Ghedin E."/>
            <person name="Hertz-Fowler C."/>
            <person name="Blandin G."/>
            <person name="Renauld H."/>
            <person name="Bartholomeu D.C."/>
            <person name="Lennard N.J."/>
            <person name="Caler E."/>
            <person name="Hamlin N.E."/>
            <person name="Haas B."/>
            <person name="Bohme U."/>
            <person name="Hannick L."/>
            <person name="Aslett M.A."/>
            <person name="Shallom J."/>
            <person name="Marcello L."/>
            <person name="Hou L."/>
            <person name="Wickstead B."/>
            <person name="Alsmark U.C."/>
            <person name="Arrowsmith C."/>
            <person name="Atkin R.J."/>
            <person name="Barron A.J."/>
            <person name="Bringaud F."/>
            <person name="Brooks K."/>
            <person name="Carrington M."/>
            <person name="Cherevach I."/>
            <person name="Chillingworth T.J."/>
            <person name="Churcher C."/>
            <person name="Clark L.N."/>
            <person name="Corton C.H."/>
            <person name="Cronin A."/>
            <person name="Davies R.M."/>
            <person name="Doggett J."/>
            <person name="Djikeng A."/>
            <person name="Feldblyum T."/>
            <person name="Field M.C."/>
            <person name="Fraser A."/>
            <person name="Goodhead I."/>
            <person name="Hance Z."/>
            <person name="Harper D."/>
            <person name="Harris B.R."/>
            <person name="Hauser H."/>
            <person name="Hostetler J."/>
            <person name="Ivens A."/>
            <person name="Jagels K."/>
            <person name="Johnson D."/>
            <person name="Johnson J."/>
            <person name="Jones K."/>
            <person name="Kerhornou A.X."/>
            <person name="Koo H."/>
            <person name="Larke N."/>
            <person name="Landfear S."/>
            <person name="Larkin C."/>
            <person name="Leech V."/>
            <person name="Line A."/>
            <person name="Lord A."/>
            <person name="Macleod A."/>
            <person name="Mooney P.J."/>
            <person name="Moule S."/>
            <person name="Martin D.M."/>
            <person name="Morgan G.W."/>
            <person name="Mungall K."/>
            <person name="Norbertczak H."/>
            <person name="Ormond D."/>
            <person name="Pai G."/>
            <person name="Peacock C.S."/>
            <person name="Peterson J."/>
            <person name="Quail M.A."/>
            <person name="Rabbinowitsch E."/>
            <person name="Rajandream M.A."/>
            <person name="Reitter C."/>
            <person name="Salzberg S.L."/>
            <person name="Sanders M."/>
            <person name="Schobel S."/>
            <person name="Sharp S."/>
            <person name="Simmonds M."/>
            <person name="Simpson A.J."/>
            <person name="Tallon L."/>
            <person name="Turner C.M."/>
            <person name="Tait A."/>
            <person name="Tivey A.R."/>
            <person name="Van Aken S."/>
            <person name="Walker D."/>
            <person name="Wanless D."/>
            <person name="Wang S."/>
            <person name="White B."/>
            <person name="White O."/>
            <person name="Whitehead S."/>
            <person name="Woodward J."/>
            <person name="Wortman J."/>
            <person name="Adams M.D."/>
            <person name="Embley T.M."/>
            <person name="Gull K."/>
            <person name="Ullu E."/>
            <person name="Barry J.D."/>
            <person name="Fairlamb A.H."/>
            <person name="Opperdoes F."/>
            <person name="Barrell B.G."/>
            <person name="Donelson J.E."/>
            <person name="Hall N."/>
            <person name="Fraser C.M."/>
            <person name="Melville S.E."/>
            <person name="El-Sayed N.M."/>
        </authorList>
    </citation>
    <scope>NUCLEOTIDE SEQUENCE [LARGE SCALE GENOMIC DNA]</scope>
    <source>
        <strain evidence="2">927/4 GUTat10.1</strain>
    </source>
</reference>
<gene>
    <name evidence="1" type="ORF">TB927.1.550</name>
</gene>
<dbReference type="GeneID" id="4357152"/>
<dbReference type="KEGG" id="tbr:TB927.1.550"/>
<name>Q4GZF4_TRYB2</name>
<dbReference type="EMBL" id="AL929603">
    <property type="protein sequence ID" value="CAJ15946.1"/>
    <property type="molecule type" value="Genomic_DNA"/>
</dbReference>
<dbReference type="AlphaFoldDB" id="Q4GZF4"/>
<evidence type="ECO:0000313" key="2">
    <source>
        <dbReference type="Proteomes" id="UP000008524"/>
    </source>
</evidence>
<dbReference type="Proteomes" id="UP000008524">
    <property type="component" value="Chromosome 1"/>
</dbReference>
<protein>
    <submittedName>
        <fullName evidence="1">Uncharacterized protein</fullName>
    </submittedName>
</protein>
<reference evidence="1 2" key="1">
    <citation type="journal article" date="2003" name="Nucleic Acids Res.">
        <title>The DNA sequence of chromosome I of an African trypanosome: gene content, chromosome organisation, recombination and polymorphism.</title>
        <authorList>
            <person name="Hall N."/>
            <person name="Berriman M."/>
            <person name="Lennard N.J."/>
            <person name="Harris B.R."/>
            <person name="Hertz-Fowler C."/>
            <person name="Bart-Delabesse E.N."/>
            <person name="Gerrare C.S."/>
            <person name="Atkin R.J."/>
            <person name="Barron A.J."/>
            <person name="Bowman S."/>
            <person name="Bray-Allen S.P."/>
            <person name="Bringaud F."/>
            <person name="Clark L.N."/>
            <person name="Corton C.H."/>
            <person name="Cronin A."/>
            <person name="Davies R."/>
            <person name="Doggett J."/>
            <person name="Fraser A."/>
            <person name="Gruter E."/>
            <person name="Hall S."/>
            <person name="Harper A.D."/>
            <person name="Kay M.P."/>
            <person name="Leech V."/>
            <person name="Mayes R."/>
            <person name="Price C."/>
            <person name="Quail M.A."/>
            <person name="Rabbinowitch E."/>
            <person name="Reitter C."/>
            <person name="Rutherford K."/>
            <person name="Sasse J."/>
            <person name="Sharp S."/>
            <person name="Shownkeen R."/>
            <person name="Macleod A."/>
            <person name="Taylor S."/>
            <person name="Tweedie A."/>
            <person name="Turner C.M.R."/>
            <person name="Tait A."/>
            <person name="Gull K."/>
            <person name="Barrell B."/>
            <person name="Melville S.E."/>
        </authorList>
    </citation>
    <scope>NUCLEOTIDE SEQUENCE [LARGE SCALE GENOMIC DNA]</scope>
    <source>
        <strain evidence="1 2">927/4 GUTat10.1</strain>
    </source>
</reference>
<organism evidence="1 2">
    <name type="scientific">Trypanosoma brucei brucei (strain 927/4 GUTat10.1)</name>
    <dbReference type="NCBI Taxonomy" id="185431"/>
    <lineage>
        <taxon>Eukaryota</taxon>
        <taxon>Discoba</taxon>
        <taxon>Euglenozoa</taxon>
        <taxon>Kinetoplastea</taxon>
        <taxon>Metakinetoplastina</taxon>
        <taxon>Trypanosomatida</taxon>
        <taxon>Trypanosomatidae</taxon>
        <taxon>Trypanosoma</taxon>
    </lineage>
</organism>
<accession>Q4GZF4</accession>
<evidence type="ECO:0000313" key="1">
    <source>
        <dbReference type="EMBL" id="CAJ15946.1"/>
    </source>
</evidence>